<dbReference type="AlphaFoldDB" id="A0A1S7P110"/>
<accession>A0A1S7P110</accession>
<organism evidence="1 2">
    <name type="scientific">Agrobacterium tumefaciens str. Kerr 14</name>
    <dbReference type="NCBI Taxonomy" id="1183424"/>
    <lineage>
        <taxon>Bacteria</taxon>
        <taxon>Pseudomonadati</taxon>
        <taxon>Pseudomonadota</taxon>
        <taxon>Alphaproteobacteria</taxon>
        <taxon>Hyphomicrobiales</taxon>
        <taxon>Rhizobiaceae</taxon>
        <taxon>Rhizobium/Agrobacterium group</taxon>
        <taxon>Agrobacterium</taxon>
        <taxon>Agrobacterium tumefaciens complex</taxon>
    </lineage>
</organism>
<protein>
    <submittedName>
        <fullName evidence="1">Uncharacterized protein</fullName>
    </submittedName>
</protein>
<reference evidence="1 2" key="1">
    <citation type="submission" date="2016-01" db="EMBL/GenBank/DDBJ databases">
        <authorList>
            <person name="Oliw E.H."/>
        </authorList>
    </citation>
    <scope>NUCLEOTIDE SEQUENCE [LARGE SCALE GENOMIC DNA]</scope>
    <source>
        <strain evidence="1 2">Kerr 14</strain>
    </source>
</reference>
<evidence type="ECO:0000313" key="1">
    <source>
        <dbReference type="EMBL" id="CUX14416.1"/>
    </source>
</evidence>
<dbReference type="EMBL" id="FBWC01000007">
    <property type="protein sequence ID" value="CUX14416.1"/>
    <property type="molecule type" value="Genomic_DNA"/>
</dbReference>
<dbReference type="Proteomes" id="UP000191897">
    <property type="component" value="Unassembled WGS sequence"/>
</dbReference>
<name>A0A1S7P110_AGRTU</name>
<sequence length="56" mass="5982">MFLLAGARAAARPCDGLFVVRFAETAHKYNLARQGKDPELTMAGVIGLQVFFAGAL</sequence>
<gene>
    <name evidence="1" type="ORF">AGR4C_Cc150072</name>
</gene>
<proteinExistence type="predicted"/>
<evidence type="ECO:0000313" key="2">
    <source>
        <dbReference type="Proteomes" id="UP000191897"/>
    </source>
</evidence>